<gene>
    <name evidence="3" type="ORF">DSCO28_39180</name>
</gene>
<feature type="domain" description="Saccharopine dehydrogenase NADP binding" evidence="1">
    <location>
        <begin position="3"/>
        <end position="128"/>
    </location>
</feature>
<dbReference type="AlphaFoldDB" id="A0A5K7ZT34"/>
<organism evidence="3 4">
    <name type="scientific">Desulfosarcina ovata subsp. sediminis</name>
    <dbReference type="NCBI Taxonomy" id="885957"/>
    <lineage>
        <taxon>Bacteria</taxon>
        <taxon>Pseudomonadati</taxon>
        <taxon>Thermodesulfobacteriota</taxon>
        <taxon>Desulfobacteria</taxon>
        <taxon>Desulfobacterales</taxon>
        <taxon>Desulfosarcinaceae</taxon>
        <taxon>Desulfosarcina</taxon>
    </lineage>
</organism>
<dbReference type="Gene3D" id="3.30.360.10">
    <property type="entry name" value="Dihydrodipicolinate Reductase, domain 2"/>
    <property type="match status" value="1"/>
</dbReference>
<dbReference type="Pfam" id="PF16653">
    <property type="entry name" value="Sacchrp_dh_C"/>
    <property type="match status" value="1"/>
</dbReference>
<name>A0A5K7ZT34_9BACT</name>
<dbReference type="InterPro" id="IPR005097">
    <property type="entry name" value="Sacchrp_dh_NADP-bd"/>
</dbReference>
<dbReference type="PANTHER" id="PTHR43796:SF2">
    <property type="entry name" value="CARBOXYNORSPERMIDINE SYNTHASE"/>
    <property type="match status" value="1"/>
</dbReference>
<dbReference type="SUPFAM" id="SSF51735">
    <property type="entry name" value="NAD(P)-binding Rossmann-fold domains"/>
    <property type="match status" value="1"/>
</dbReference>
<dbReference type="Proteomes" id="UP000425960">
    <property type="component" value="Chromosome"/>
</dbReference>
<protein>
    <recommendedName>
        <fullName evidence="5">Saccharopine dehydrogenase</fullName>
    </recommendedName>
</protein>
<proteinExistence type="predicted"/>
<dbReference type="Gene3D" id="3.40.50.720">
    <property type="entry name" value="NAD(P)-binding Rossmann-like Domain"/>
    <property type="match status" value="1"/>
</dbReference>
<dbReference type="RefSeq" id="WP_155323595.1">
    <property type="nucleotide sequence ID" value="NZ_AP021876.1"/>
</dbReference>
<dbReference type="EMBL" id="AP021876">
    <property type="protein sequence ID" value="BBO83352.1"/>
    <property type="molecule type" value="Genomic_DNA"/>
</dbReference>
<evidence type="ECO:0000313" key="3">
    <source>
        <dbReference type="EMBL" id="BBO83352.1"/>
    </source>
</evidence>
<dbReference type="InterPro" id="IPR032095">
    <property type="entry name" value="Sacchrp_dh-like_C"/>
</dbReference>
<evidence type="ECO:0008006" key="5">
    <source>
        <dbReference type="Google" id="ProtNLM"/>
    </source>
</evidence>
<evidence type="ECO:0000259" key="1">
    <source>
        <dbReference type="Pfam" id="PF03435"/>
    </source>
</evidence>
<dbReference type="Pfam" id="PF03435">
    <property type="entry name" value="Sacchrp_dh_NADP"/>
    <property type="match status" value="1"/>
</dbReference>
<accession>A0A5K7ZT34</accession>
<dbReference type="InterPro" id="IPR036291">
    <property type="entry name" value="NAD(P)-bd_dom_sf"/>
</dbReference>
<reference evidence="3 4" key="1">
    <citation type="submission" date="2019-11" db="EMBL/GenBank/DDBJ databases">
        <title>Comparative genomics of hydrocarbon-degrading Desulfosarcina strains.</title>
        <authorList>
            <person name="Watanabe M."/>
            <person name="Kojima H."/>
            <person name="Fukui M."/>
        </authorList>
    </citation>
    <scope>NUCLEOTIDE SEQUENCE [LARGE SCALE GENOMIC DNA]</scope>
    <source>
        <strain evidence="3 4">28bB2T</strain>
    </source>
</reference>
<feature type="domain" description="Saccharopine dehydrogenase-like C-terminal" evidence="2">
    <location>
        <begin position="218"/>
        <end position="364"/>
    </location>
</feature>
<dbReference type="PANTHER" id="PTHR43796">
    <property type="entry name" value="CARBOXYNORSPERMIDINE SYNTHASE"/>
    <property type="match status" value="1"/>
</dbReference>
<dbReference type="KEGG" id="dov:DSCO28_39180"/>
<evidence type="ECO:0000259" key="2">
    <source>
        <dbReference type="Pfam" id="PF16653"/>
    </source>
</evidence>
<sequence length="382" mass="41389">MRVLILGGVGNMGQGVARDLVKQEPVTHIVLTSLHPDPARLSAKLRENEKTSMIKLDVNDHEGMVNAFKDVDVVINAAGPFYKTAVPVATAAVEARVNYIDICDDYEGTQILFDSEIDQMAKDAGITVLTGMGSDPGTNNVLVKWYADRLDTVEAIYLYWVVSVAELQGAAWDHSLHMTLGKIPQYIDGKLVHVEGGTGVVKEQFLEPLGACQLRYVGHPQPLTLPKYIKGVKNVIIKGALIPSWVDEMIKEQKETGFLGTEPIDVKGTQITPYDLALKLWETIPEGRDNGPQSSGLKVIVKGDRDGKKVTYTADMVGRMAPGTGIPASIAALMMAAGDVTVKGVVAPEGCIDPDKFLGAFLSRGARIHQTEHIASMFEINK</sequence>
<evidence type="ECO:0000313" key="4">
    <source>
        <dbReference type="Proteomes" id="UP000425960"/>
    </source>
</evidence>